<dbReference type="InterPro" id="IPR013149">
    <property type="entry name" value="ADH-like_C"/>
</dbReference>
<dbReference type="Pfam" id="PF08240">
    <property type="entry name" value="ADH_N"/>
    <property type="match status" value="1"/>
</dbReference>
<dbReference type="Gene3D" id="3.40.50.720">
    <property type="entry name" value="NAD(P)-binding Rossmann-like Domain"/>
    <property type="match status" value="1"/>
</dbReference>
<dbReference type="NCBIfam" id="TIGR02824">
    <property type="entry name" value="quinone_pig3"/>
    <property type="match status" value="1"/>
</dbReference>
<sequence length="330" mass="35286">MKVIKVNKDESLSWVEVADPVCEPGGVIIEIHASAVNRADLLQRAGKYPPPSGWPQWPGLEVAGVILEVGQDVDGSRWKVGDKVCALLGGGGYAEKVAVPAELLMPVPEGLSMAEAASLPEIFATAWLNLVNEAHLQAGETMFVHAGASGVGIAALQIAKSIGARTVTSVGGQTKVELMRELGVDRIVNHHEESVESVFDECLASDHPINVVLDCVGGKTLGENLSKLALEGRWVLIATLGGVTTELALRAVLTRRLRLIGSTLRSRSLEQKEGILSELVEQLWPQFESGQIKPVVHAVLPIEQADAAHQILKNRENRGKVVLTIRDGAD</sequence>
<dbReference type="SUPFAM" id="SSF50129">
    <property type="entry name" value="GroES-like"/>
    <property type="match status" value="1"/>
</dbReference>
<dbReference type="GO" id="GO:0070402">
    <property type="term" value="F:NADPH binding"/>
    <property type="evidence" value="ECO:0007669"/>
    <property type="project" value="TreeGrafter"/>
</dbReference>
<evidence type="ECO:0000256" key="2">
    <source>
        <dbReference type="ARBA" id="ARBA00023002"/>
    </source>
</evidence>
<keyword evidence="5" id="KW-1185">Reference proteome</keyword>
<evidence type="ECO:0000313" key="4">
    <source>
        <dbReference type="EMBL" id="MBC2595860.1"/>
    </source>
</evidence>
<dbReference type="AlphaFoldDB" id="A0A842HI71"/>
<reference evidence="4 5" key="1">
    <citation type="submission" date="2020-07" db="EMBL/GenBank/DDBJ databases">
        <authorList>
            <person name="Feng X."/>
        </authorList>
    </citation>
    <scope>NUCLEOTIDE SEQUENCE [LARGE SCALE GENOMIC DNA]</scope>
    <source>
        <strain evidence="4 5">JCM31066</strain>
    </source>
</reference>
<dbReference type="InterPro" id="IPR014189">
    <property type="entry name" value="Quinone_OxRdtase_PIG3"/>
</dbReference>
<dbReference type="InterPro" id="IPR036291">
    <property type="entry name" value="NAD(P)-bd_dom_sf"/>
</dbReference>
<evidence type="ECO:0000313" key="5">
    <source>
        <dbReference type="Proteomes" id="UP000546464"/>
    </source>
</evidence>
<keyword evidence="1" id="KW-0521">NADP</keyword>
<dbReference type="Proteomes" id="UP000546464">
    <property type="component" value="Unassembled WGS sequence"/>
</dbReference>
<name>A0A842HI71_9BACT</name>
<protein>
    <submittedName>
        <fullName evidence="4">NAD(P)H-quinone oxidoreductase</fullName>
    </submittedName>
</protein>
<accession>A0A842HI71</accession>
<dbReference type="GO" id="GO:0016651">
    <property type="term" value="F:oxidoreductase activity, acting on NAD(P)H"/>
    <property type="evidence" value="ECO:0007669"/>
    <property type="project" value="TreeGrafter"/>
</dbReference>
<dbReference type="SUPFAM" id="SSF51735">
    <property type="entry name" value="NAD(P)-binding Rossmann-fold domains"/>
    <property type="match status" value="1"/>
</dbReference>
<feature type="domain" description="Enoyl reductase (ER)" evidence="3">
    <location>
        <begin position="8"/>
        <end position="323"/>
    </location>
</feature>
<organism evidence="4 5">
    <name type="scientific">Ruficoccus amylovorans</name>
    <dbReference type="NCBI Taxonomy" id="1804625"/>
    <lineage>
        <taxon>Bacteria</taxon>
        <taxon>Pseudomonadati</taxon>
        <taxon>Verrucomicrobiota</taxon>
        <taxon>Opitutia</taxon>
        <taxon>Puniceicoccales</taxon>
        <taxon>Cerasicoccaceae</taxon>
        <taxon>Ruficoccus</taxon>
    </lineage>
</organism>
<dbReference type="RefSeq" id="WP_185676795.1">
    <property type="nucleotide sequence ID" value="NZ_JACHVB010000054.1"/>
</dbReference>
<dbReference type="Pfam" id="PF00107">
    <property type="entry name" value="ADH_zinc_N"/>
    <property type="match status" value="1"/>
</dbReference>
<dbReference type="EMBL" id="JACHVB010000054">
    <property type="protein sequence ID" value="MBC2595860.1"/>
    <property type="molecule type" value="Genomic_DNA"/>
</dbReference>
<dbReference type="PANTHER" id="PTHR48106">
    <property type="entry name" value="QUINONE OXIDOREDUCTASE PIG3-RELATED"/>
    <property type="match status" value="1"/>
</dbReference>
<proteinExistence type="predicted"/>
<dbReference type="InterPro" id="IPR020843">
    <property type="entry name" value="ER"/>
</dbReference>
<dbReference type="InterPro" id="IPR013154">
    <property type="entry name" value="ADH-like_N"/>
</dbReference>
<evidence type="ECO:0000256" key="1">
    <source>
        <dbReference type="ARBA" id="ARBA00022857"/>
    </source>
</evidence>
<evidence type="ECO:0000259" key="3">
    <source>
        <dbReference type="SMART" id="SM00829"/>
    </source>
</evidence>
<gene>
    <name evidence="4" type="ORF">H5P28_16470</name>
</gene>
<dbReference type="PANTHER" id="PTHR48106:SF8">
    <property type="entry name" value="OS02G0805600 PROTEIN"/>
    <property type="match status" value="1"/>
</dbReference>
<comment type="caution">
    <text evidence="4">The sequence shown here is derived from an EMBL/GenBank/DDBJ whole genome shotgun (WGS) entry which is preliminary data.</text>
</comment>
<dbReference type="SMART" id="SM00829">
    <property type="entry name" value="PKS_ER"/>
    <property type="match status" value="1"/>
</dbReference>
<dbReference type="InterPro" id="IPR011032">
    <property type="entry name" value="GroES-like_sf"/>
</dbReference>
<dbReference type="CDD" id="cd05276">
    <property type="entry name" value="p53_inducible_oxidoreductase"/>
    <property type="match status" value="1"/>
</dbReference>
<keyword evidence="2" id="KW-0560">Oxidoreductase</keyword>
<dbReference type="Gene3D" id="3.90.180.10">
    <property type="entry name" value="Medium-chain alcohol dehydrogenases, catalytic domain"/>
    <property type="match status" value="1"/>
</dbReference>